<dbReference type="EMBL" id="CP041636">
    <property type="protein sequence ID" value="QDO99864.1"/>
    <property type="molecule type" value="Genomic_DNA"/>
</dbReference>
<dbReference type="OrthoDB" id="9767934at2"/>
<proteinExistence type="predicted"/>
<protein>
    <submittedName>
        <fullName evidence="2">Alpha/beta fold hydrolase</fullName>
    </submittedName>
</protein>
<dbReference type="Pfam" id="PF00561">
    <property type="entry name" value="Abhydrolase_1"/>
    <property type="match status" value="1"/>
</dbReference>
<feature type="domain" description="AB hydrolase-1" evidence="1">
    <location>
        <begin position="102"/>
        <end position="206"/>
    </location>
</feature>
<dbReference type="Proteomes" id="UP000317496">
    <property type="component" value="Chromosome"/>
</dbReference>
<dbReference type="InterPro" id="IPR000073">
    <property type="entry name" value="AB_hydrolase_1"/>
</dbReference>
<dbReference type="InterPro" id="IPR051321">
    <property type="entry name" value="PHA/PHB_synthase"/>
</dbReference>
<sequence>MLLSSLAAWPIAKDGSLPWKAHLQQPFSSLLPQLASVDPNEFNAALIRAGLARMGVMTAGLQRYRSHGWRRDLPDPPVAWREGSSRLLAYGEQGQDKENSPVLLVPSLVNRAYVLDLAEGQSLARWLPSQGLRPFLLDWGDPGETEQHFDLAAYIARICHALRHLHDTTGQPPLLVGYCMGGNLALAAALASPEDVAGLALLATPWDFHAGGAHQAALVQALAPALVPPAAKAGDAPPMLDVDMLQAFFWALDPFTALKKFTQFATLPAGGEAERRFVAMEDWLNDGVPLAGDVARECLIGWYGENRPVAGRWMVGDRAVRPQDWKKPALVVLPERDKLVPKEGAAALLAQMPQATRLDSPSGHIGMMVGPRAEAGLWRPLADWLLSVTPVTKTAPQAEKLRKRATKVQR</sequence>
<gene>
    <name evidence="2" type="ORF">FNB15_20680</name>
</gene>
<keyword evidence="2" id="KW-0378">Hydrolase</keyword>
<evidence type="ECO:0000313" key="2">
    <source>
        <dbReference type="EMBL" id="QDO99864.1"/>
    </source>
</evidence>
<evidence type="ECO:0000313" key="3">
    <source>
        <dbReference type="Proteomes" id="UP000317496"/>
    </source>
</evidence>
<reference evidence="2 3" key="1">
    <citation type="submission" date="2019-07" db="EMBL/GenBank/DDBJ databases">
        <title>Genome sequencing for Ferrovibrio sp. K5.</title>
        <authorList>
            <person name="Park S.-J."/>
        </authorList>
    </citation>
    <scope>NUCLEOTIDE SEQUENCE [LARGE SCALE GENOMIC DNA]</scope>
    <source>
        <strain evidence="2 3">K5</strain>
    </source>
</reference>
<evidence type="ECO:0000259" key="1">
    <source>
        <dbReference type="Pfam" id="PF00561"/>
    </source>
</evidence>
<dbReference type="GO" id="GO:0016787">
    <property type="term" value="F:hydrolase activity"/>
    <property type="evidence" value="ECO:0007669"/>
    <property type="project" value="UniProtKB-KW"/>
</dbReference>
<dbReference type="InterPro" id="IPR029058">
    <property type="entry name" value="AB_hydrolase_fold"/>
</dbReference>
<name>A0A516H7W5_9PROT</name>
<accession>A0A516H7W5</accession>
<dbReference type="AlphaFoldDB" id="A0A516H7W5"/>
<keyword evidence="3" id="KW-1185">Reference proteome</keyword>
<dbReference type="Gene3D" id="3.40.50.1820">
    <property type="entry name" value="alpha/beta hydrolase"/>
    <property type="match status" value="1"/>
</dbReference>
<dbReference type="PANTHER" id="PTHR36837:SF2">
    <property type="entry name" value="POLY(3-HYDROXYALKANOATE) POLYMERASE SUBUNIT PHAC"/>
    <property type="match status" value="1"/>
</dbReference>
<organism evidence="2 3">
    <name type="scientific">Ferrovibrio terrae</name>
    <dbReference type="NCBI Taxonomy" id="2594003"/>
    <lineage>
        <taxon>Bacteria</taxon>
        <taxon>Pseudomonadati</taxon>
        <taxon>Pseudomonadota</taxon>
        <taxon>Alphaproteobacteria</taxon>
        <taxon>Rhodospirillales</taxon>
        <taxon>Rhodospirillaceae</taxon>
        <taxon>Ferrovibrio</taxon>
    </lineage>
</organism>
<dbReference type="SUPFAM" id="SSF53474">
    <property type="entry name" value="alpha/beta-Hydrolases"/>
    <property type="match status" value="1"/>
</dbReference>
<dbReference type="KEGG" id="fer:FNB15_20680"/>
<dbReference type="PANTHER" id="PTHR36837">
    <property type="entry name" value="POLY(3-HYDROXYALKANOATE) POLYMERASE SUBUNIT PHAC"/>
    <property type="match status" value="1"/>
</dbReference>